<keyword evidence="4 5" id="KW-0472">Membrane</keyword>
<proteinExistence type="predicted"/>
<feature type="transmembrane region" description="Helical" evidence="5">
    <location>
        <begin position="58"/>
        <end position="78"/>
    </location>
</feature>
<dbReference type="EMBL" id="MU826384">
    <property type="protein sequence ID" value="KAJ7377063.1"/>
    <property type="molecule type" value="Genomic_DNA"/>
</dbReference>
<dbReference type="Pfam" id="PF00083">
    <property type="entry name" value="Sugar_tr"/>
    <property type="match status" value="1"/>
</dbReference>
<organism evidence="6 7">
    <name type="scientific">Desmophyllum pertusum</name>
    <dbReference type="NCBI Taxonomy" id="174260"/>
    <lineage>
        <taxon>Eukaryota</taxon>
        <taxon>Metazoa</taxon>
        <taxon>Cnidaria</taxon>
        <taxon>Anthozoa</taxon>
        <taxon>Hexacorallia</taxon>
        <taxon>Scleractinia</taxon>
        <taxon>Caryophylliina</taxon>
        <taxon>Caryophylliidae</taxon>
        <taxon>Desmophyllum</taxon>
    </lineage>
</organism>
<keyword evidence="7" id="KW-1185">Reference proteome</keyword>
<accession>A0A9W9ZAF2</accession>
<evidence type="ECO:0000256" key="4">
    <source>
        <dbReference type="ARBA" id="ARBA00023136"/>
    </source>
</evidence>
<dbReference type="Gene3D" id="1.20.1250.20">
    <property type="entry name" value="MFS general substrate transporter like domains"/>
    <property type="match status" value="1"/>
</dbReference>
<dbReference type="PANTHER" id="PTHR24064">
    <property type="entry name" value="SOLUTE CARRIER FAMILY 22 MEMBER"/>
    <property type="match status" value="1"/>
</dbReference>
<evidence type="ECO:0008006" key="8">
    <source>
        <dbReference type="Google" id="ProtNLM"/>
    </source>
</evidence>
<evidence type="ECO:0000256" key="3">
    <source>
        <dbReference type="ARBA" id="ARBA00022989"/>
    </source>
</evidence>
<comment type="caution">
    <text evidence="6">The sequence shown here is derived from an EMBL/GenBank/DDBJ whole genome shotgun (WGS) entry which is preliminary data.</text>
</comment>
<name>A0A9W9ZAF2_9CNID</name>
<evidence type="ECO:0000256" key="2">
    <source>
        <dbReference type="ARBA" id="ARBA00022692"/>
    </source>
</evidence>
<dbReference type="Proteomes" id="UP001163046">
    <property type="component" value="Unassembled WGS sequence"/>
</dbReference>
<dbReference type="AlphaFoldDB" id="A0A9W9ZAF2"/>
<protein>
    <recommendedName>
        <fullName evidence="8">Major facilitator superfamily (MFS) profile domain-containing protein</fullName>
    </recommendedName>
</protein>
<feature type="transmembrane region" description="Helical" evidence="5">
    <location>
        <begin position="116"/>
        <end position="134"/>
    </location>
</feature>
<feature type="transmembrane region" description="Helical" evidence="5">
    <location>
        <begin position="32"/>
        <end position="51"/>
    </location>
</feature>
<keyword evidence="2 5" id="KW-0812">Transmembrane</keyword>
<evidence type="ECO:0000256" key="5">
    <source>
        <dbReference type="SAM" id="Phobius"/>
    </source>
</evidence>
<dbReference type="SUPFAM" id="SSF103473">
    <property type="entry name" value="MFS general substrate transporter"/>
    <property type="match status" value="1"/>
</dbReference>
<gene>
    <name evidence="6" type="ORF">OS493_031021</name>
</gene>
<dbReference type="GO" id="GO:0016020">
    <property type="term" value="C:membrane"/>
    <property type="evidence" value="ECO:0007669"/>
    <property type="project" value="UniProtKB-SubCell"/>
</dbReference>
<keyword evidence="3 5" id="KW-1133">Transmembrane helix</keyword>
<comment type="subcellular location">
    <subcellularLocation>
        <location evidence="1">Membrane</location>
        <topology evidence="1">Multi-pass membrane protein</topology>
    </subcellularLocation>
</comment>
<sequence>MILVGITFLLVLLVYKETLLKETGSTSARVGGILAPYVALMILTGVPSAFVHSIPLFAVLRFLVGFSVAGVVLSQYIFVMELVGPSKRTAAGNLAGLFHNGFQASGVLISYFLRDWRMLILAFTVPAVLLFPFWRVFPESPRWLVAHDRLDEAQSVIEAFGGKENKPGNSEVLRALLEDVRRDQLERQRKAKKYTPIDLFRSPKLRKWAAVMCYQWYEILLYFFLMFDWSPHVSCYHHDLGGDYVLIGFAALQSMLYGMGNEGDRRPLGAVKVIQLNGNVMGSTKCHCFPRH</sequence>
<evidence type="ECO:0000313" key="7">
    <source>
        <dbReference type="Proteomes" id="UP001163046"/>
    </source>
</evidence>
<evidence type="ECO:0000313" key="6">
    <source>
        <dbReference type="EMBL" id="KAJ7377063.1"/>
    </source>
</evidence>
<evidence type="ECO:0000256" key="1">
    <source>
        <dbReference type="ARBA" id="ARBA00004141"/>
    </source>
</evidence>
<dbReference type="OrthoDB" id="5296287at2759"/>
<reference evidence="6" key="1">
    <citation type="submission" date="2023-01" db="EMBL/GenBank/DDBJ databases">
        <title>Genome assembly of the deep-sea coral Lophelia pertusa.</title>
        <authorList>
            <person name="Herrera S."/>
            <person name="Cordes E."/>
        </authorList>
    </citation>
    <scope>NUCLEOTIDE SEQUENCE</scope>
    <source>
        <strain evidence="6">USNM1676648</strain>
        <tissue evidence="6">Polyp</tissue>
    </source>
</reference>
<dbReference type="GO" id="GO:0022857">
    <property type="term" value="F:transmembrane transporter activity"/>
    <property type="evidence" value="ECO:0007669"/>
    <property type="project" value="InterPro"/>
</dbReference>
<dbReference type="InterPro" id="IPR036259">
    <property type="entry name" value="MFS_trans_sf"/>
</dbReference>
<dbReference type="InterPro" id="IPR005828">
    <property type="entry name" value="MFS_sugar_transport-like"/>
</dbReference>